<organism evidence="1 2">
    <name type="scientific">Sistotremastrum suecicum HHB10207 ss-3</name>
    <dbReference type="NCBI Taxonomy" id="1314776"/>
    <lineage>
        <taxon>Eukaryota</taxon>
        <taxon>Fungi</taxon>
        <taxon>Dikarya</taxon>
        <taxon>Basidiomycota</taxon>
        <taxon>Agaricomycotina</taxon>
        <taxon>Agaricomycetes</taxon>
        <taxon>Sistotremastrales</taxon>
        <taxon>Sistotremastraceae</taxon>
        <taxon>Sistotremastrum</taxon>
    </lineage>
</organism>
<sequence length="64" mass="6809">MCVFTRLIHADSGVNQVQAQVQHDNVPIINTMKVSFVLLCLAAVASAQVCDFFPSSRTAASVSA</sequence>
<proteinExistence type="predicted"/>
<dbReference type="AlphaFoldDB" id="A0A166CKT7"/>
<accession>A0A166CKT7</accession>
<dbReference type="EMBL" id="KV428081">
    <property type="protein sequence ID" value="KZT37569.1"/>
    <property type="molecule type" value="Genomic_DNA"/>
</dbReference>
<gene>
    <name evidence="1" type="ORF">SISSUDRAFT_1048308</name>
</gene>
<name>A0A166CKT7_9AGAM</name>
<evidence type="ECO:0000313" key="2">
    <source>
        <dbReference type="Proteomes" id="UP000076798"/>
    </source>
</evidence>
<protein>
    <submittedName>
        <fullName evidence="1">Uncharacterized protein</fullName>
    </submittedName>
</protein>
<evidence type="ECO:0000313" key="1">
    <source>
        <dbReference type="EMBL" id="KZT37569.1"/>
    </source>
</evidence>
<keyword evidence="2" id="KW-1185">Reference proteome</keyword>
<dbReference type="Proteomes" id="UP000076798">
    <property type="component" value="Unassembled WGS sequence"/>
</dbReference>
<reference evidence="1 2" key="1">
    <citation type="journal article" date="2016" name="Mol. Biol. Evol.">
        <title>Comparative Genomics of Early-Diverging Mushroom-Forming Fungi Provides Insights into the Origins of Lignocellulose Decay Capabilities.</title>
        <authorList>
            <person name="Nagy L.G."/>
            <person name="Riley R."/>
            <person name="Tritt A."/>
            <person name="Adam C."/>
            <person name="Daum C."/>
            <person name="Floudas D."/>
            <person name="Sun H."/>
            <person name="Yadav J.S."/>
            <person name="Pangilinan J."/>
            <person name="Larsson K.H."/>
            <person name="Matsuura K."/>
            <person name="Barry K."/>
            <person name="Labutti K."/>
            <person name="Kuo R."/>
            <person name="Ohm R.A."/>
            <person name="Bhattacharya S.S."/>
            <person name="Shirouzu T."/>
            <person name="Yoshinaga Y."/>
            <person name="Martin F.M."/>
            <person name="Grigoriev I.V."/>
            <person name="Hibbett D.S."/>
        </authorList>
    </citation>
    <scope>NUCLEOTIDE SEQUENCE [LARGE SCALE GENOMIC DNA]</scope>
    <source>
        <strain evidence="1 2">HHB10207 ss-3</strain>
    </source>
</reference>